<evidence type="ECO:0000313" key="1">
    <source>
        <dbReference type="EMBL" id="KAG1904838.1"/>
    </source>
</evidence>
<dbReference type="AlphaFoldDB" id="A0AAD4EEM2"/>
<protein>
    <submittedName>
        <fullName evidence="1">Uncharacterized protein</fullName>
    </submittedName>
</protein>
<sequence length="293" mass="31609">MFQPVDAAIGKTGGIALIQVAYQKVVYLIQSKAYHKVGVNVMSNLQQLQGDCILHAILESYVTWSLYLTLTVVKAPQNVTGSTQGGTAVTVYAPNVMVVQEVLVPGYLILGSLLALHTPTALSAFGPASFTILCQANHLQTSPVPSLLNLTAVGSCKDQTLVNPSAEGEILSTDTNEDSFQSIFLDTVAIYLNASIKLKSEPGQPIPDSSIDEAALEAILQLILDITNFVPKSMDLNVSYDTKLISKLEWILTRVHHYVPPPEILFSQVVVVVKTYGPLKDVTTGQPLFNDKA</sequence>
<gene>
    <name evidence="1" type="ORF">F5891DRAFT_976995</name>
</gene>
<dbReference type="EMBL" id="JABBWK010000009">
    <property type="protein sequence ID" value="KAG1904838.1"/>
    <property type="molecule type" value="Genomic_DNA"/>
</dbReference>
<evidence type="ECO:0000313" key="2">
    <source>
        <dbReference type="Proteomes" id="UP001195769"/>
    </source>
</evidence>
<reference evidence="1" key="1">
    <citation type="journal article" date="2020" name="New Phytol.">
        <title>Comparative genomics reveals dynamic genome evolution in host specialist ectomycorrhizal fungi.</title>
        <authorList>
            <person name="Lofgren L.A."/>
            <person name="Nguyen N.H."/>
            <person name="Vilgalys R."/>
            <person name="Ruytinx J."/>
            <person name="Liao H.L."/>
            <person name="Branco S."/>
            <person name="Kuo A."/>
            <person name="LaButti K."/>
            <person name="Lipzen A."/>
            <person name="Andreopoulos W."/>
            <person name="Pangilinan J."/>
            <person name="Riley R."/>
            <person name="Hundley H."/>
            <person name="Na H."/>
            <person name="Barry K."/>
            <person name="Grigoriev I.V."/>
            <person name="Stajich J.E."/>
            <person name="Kennedy P.G."/>
        </authorList>
    </citation>
    <scope>NUCLEOTIDE SEQUENCE</scope>
    <source>
        <strain evidence="1">FC203</strain>
    </source>
</reference>
<keyword evidence="2" id="KW-1185">Reference proteome</keyword>
<name>A0AAD4EEM2_9AGAM</name>
<accession>A0AAD4EEM2</accession>
<proteinExistence type="predicted"/>
<dbReference type="Proteomes" id="UP001195769">
    <property type="component" value="Unassembled WGS sequence"/>
</dbReference>
<organism evidence="1 2">
    <name type="scientific">Suillus fuscotomentosus</name>
    <dbReference type="NCBI Taxonomy" id="1912939"/>
    <lineage>
        <taxon>Eukaryota</taxon>
        <taxon>Fungi</taxon>
        <taxon>Dikarya</taxon>
        <taxon>Basidiomycota</taxon>
        <taxon>Agaricomycotina</taxon>
        <taxon>Agaricomycetes</taxon>
        <taxon>Agaricomycetidae</taxon>
        <taxon>Boletales</taxon>
        <taxon>Suillineae</taxon>
        <taxon>Suillaceae</taxon>
        <taxon>Suillus</taxon>
    </lineage>
</organism>
<dbReference type="RefSeq" id="XP_041230413.1">
    <property type="nucleotide sequence ID" value="XM_041376657.1"/>
</dbReference>
<comment type="caution">
    <text evidence="1">The sequence shown here is derived from an EMBL/GenBank/DDBJ whole genome shotgun (WGS) entry which is preliminary data.</text>
</comment>
<dbReference type="GeneID" id="64670955"/>